<comment type="caution">
    <text evidence="1">The sequence shown here is derived from an EMBL/GenBank/DDBJ whole genome shotgun (WGS) entry which is preliminary data.</text>
</comment>
<dbReference type="InterPro" id="IPR043754">
    <property type="entry name" value="DUF5700"/>
</dbReference>
<evidence type="ECO:0000313" key="2">
    <source>
        <dbReference type="Proteomes" id="UP000031014"/>
    </source>
</evidence>
<evidence type="ECO:0000313" key="1">
    <source>
        <dbReference type="EMBL" id="GAM12440.1"/>
    </source>
</evidence>
<dbReference type="AlphaFoldDB" id="A0A0A8WXQ2"/>
<reference evidence="1 2" key="1">
    <citation type="submission" date="2013-06" db="EMBL/GenBank/DDBJ databases">
        <title>Whole genome shotgun sequence of Bacillus selenatarsenatis SF-1.</title>
        <authorList>
            <person name="Kuroda M."/>
            <person name="Sei K."/>
            <person name="Yamashita M."/>
            <person name="Ike M."/>
        </authorList>
    </citation>
    <scope>NUCLEOTIDE SEQUENCE [LARGE SCALE GENOMIC DNA]</scope>
    <source>
        <strain evidence="1 2">SF-1</strain>
    </source>
</reference>
<evidence type="ECO:0008006" key="3">
    <source>
        <dbReference type="Google" id="ProtNLM"/>
    </source>
</evidence>
<sequence>MKVKVDYTLVKDFVEFFDTEDFTEQNFQQLVTQFESNIAFNKMLAFYEGVFSKEQYLEILYKSMCNIGYETDNPSLQLLYKNLCKLRNIDLLRNKLTLIERYNFSKMEEKLLETLPVNTEININIYFTLDGINGGSIYGNNDMLLNAMFFPSNQKDLYLIEGILLHEYHHIGFKYWLSKIPQFKLTGIDKGIDIARYLSIAILSEGAATYLFNHSHDLYPLVVESHGEDYALKYRQSMDNRQLNIGTLIRELEQDILKALNYAEKDDEIKNLINKYSFDSNGFEPRDKAIGYHMCNVIDNTLGREQLINCFEEPILFFNYYNKAEKNSELYFTSDFMNKWNTSWGCLAKY</sequence>
<dbReference type="STRING" id="1321606.SAMD00020551_0574"/>
<name>A0A0A8WXQ2_MESS1</name>
<accession>A0A0A8WXQ2</accession>
<proteinExistence type="predicted"/>
<gene>
    <name evidence="1" type="ORF">SAMD00020551_0574</name>
</gene>
<organism evidence="1 2">
    <name type="scientific">Mesobacillus selenatarsenatis (strain DSM 18680 / JCM 14380 / FERM P-15431 / SF-1)</name>
    <dbReference type="NCBI Taxonomy" id="1321606"/>
    <lineage>
        <taxon>Bacteria</taxon>
        <taxon>Bacillati</taxon>
        <taxon>Bacillota</taxon>
        <taxon>Bacilli</taxon>
        <taxon>Bacillales</taxon>
        <taxon>Bacillaceae</taxon>
        <taxon>Mesobacillus</taxon>
    </lineage>
</organism>
<keyword evidence="2" id="KW-1185">Reference proteome</keyword>
<dbReference type="Proteomes" id="UP000031014">
    <property type="component" value="Unassembled WGS sequence"/>
</dbReference>
<dbReference type="Pfam" id="PF18958">
    <property type="entry name" value="DUF5700"/>
    <property type="match status" value="1"/>
</dbReference>
<dbReference type="EMBL" id="BASE01000012">
    <property type="protein sequence ID" value="GAM12440.1"/>
    <property type="molecule type" value="Genomic_DNA"/>
</dbReference>
<dbReference type="OrthoDB" id="9846801at2"/>
<protein>
    <recommendedName>
        <fullName evidence="3">DUF2268 domain-containing protein</fullName>
    </recommendedName>
</protein>
<dbReference type="RefSeq" id="WP_041964386.1">
    <property type="nucleotide sequence ID" value="NZ_BASE01000012.1"/>
</dbReference>